<dbReference type="Proteomes" id="UP001151582">
    <property type="component" value="Unassembled WGS sequence"/>
</dbReference>
<accession>A0A9W8AXD1</accession>
<feature type="region of interest" description="Disordered" evidence="1">
    <location>
        <begin position="1"/>
        <end position="23"/>
    </location>
</feature>
<evidence type="ECO:0000256" key="1">
    <source>
        <dbReference type="SAM" id="MobiDB-lite"/>
    </source>
</evidence>
<evidence type="ECO:0000313" key="2">
    <source>
        <dbReference type="EMBL" id="KAJ1972889.1"/>
    </source>
</evidence>
<dbReference type="EMBL" id="JANBQB010000940">
    <property type="protein sequence ID" value="KAJ1972889.1"/>
    <property type="molecule type" value="Genomic_DNA"/>
</dbReference>
<sequence>MADQLTAVSAAPQDTDSNGSQYYSHTISAGLDISPFDQKRHQPAEPTSLEHVLFSQVGTSSIGNDPNGRAVDSGHYTDQRLRASPPGVGSDSSSPMDKDTEELSMKLLRTCVNYEGAYIARNRGASLASLPPGAVSPQLNKQLNNYFSNIIVQVNQYKYAPGADYTFPPYAYGPPIQFIDLGELKAALERNDYIFILYWDDDSDMLIARSAHDMEEPTIIDCYDFIGGLEISTHFAQLFTLPFDYSLTSMYDLVYNTLAQNVGYGKTEWLLQSFWADFPLEAKRIYDQRTGTR</sequence>
<evidence type="ECO:0000313" key="3">
    <source>
        <dbReference type="Proteomes" id="UP001151582"/>
    </source>
</evidence>
<feature type="compositionally biased region" description="Low complexity" evidence="1">
    <location>
        <begin position="84"/>
        <end position="95"/>
    </location>
</feature>
<proteinExistence type="predicted"/>
<feature type="region of interest" description="Disordered" evidence="1">
    <location>
        <begin position="58"/>
        <end position="99"/>
    </location>
</feature>
<keyword evidence="3" id="KW-1185">Reference proteome</keyword>
<dbReference type="AlphaFoldDB" id="A0A9W8AXD1"/>
<dbReference type="OrthoDB" id="10397226at2759"/>
<comment type="caution">
    <text evidence="2">The sequence shown here is derived from an EMBL/GenBank/DDBJ whole genome shotgun (WGS) entry which is preliminary data.</text>
</comment>
<reference evidence="2" key="1">
    <citation type="submission" date="2022-07" db="EMBL/GenBank/DDBJ databases">
        <title>Phylogenomic reconstructions and comparative analyses of Kickxellomycotina fungi.</title>
        <authorList>
            <person name="Reynolds N.K."/>
            <person name="Stajich J.E."/>
            <person name="Barry K."/>
            <person name="Grigoriev I.V."/>
            <person name="Crous P."/>
            <person name="Smith M.E."/>
        </authorList>
    </citation>
    <scope>NUCLEOTIDE SEQUENCE</scope>
    <source>
        <strain evidence="2">RSA 567</strain>
    </source>
</reference>
<gene>
    <name evidence="2" type="ORF">H4R34_005255</name>
</gene>
<protein>
    <submittedName>
        <fullName evidence="2">Uncharacterized protein</fullName>
    </submittedName>
</protein>
<name>A0A9W8AXD1_9FUNG</name>
<organism evidence="2 3">
    <name type="scientific">Dimargaris verticillata</name>
    <dbReference type="NCBI Taxonomy" id="2761393"/>
    <lineage>
        <taxon>Eukaryota</taxon>
        <taxon>Fungi</taxon>
        <taxon>Fungi incertae sedis</taxon>
        <taxon>Zoopagomycota</taxon>
        <taxon>Kickxellomycotina</taxon>
        <taxon>Dimargaritomycetes</taxon>
        <taxon>Dimargaritales</taxon>
        <taxon>Dimargaritaceae</taxon>
        <taxon>Dimargaris</taxon>
    </lineage>
</organism>
<feature type="compositionally biased region" description="Polar residues" evidence="1">
    <location>
        <begin position="12"/>
        <end position="23"/>
    </location>
</feature>